<evidence type="ECO:0000313" key="3">
    <source>
        <dbReference type="Proteomes" id="UP000799439"/>
    </source>
</evidence>
<evidence type="ECO:0000256" key="1">
    <source>
        <dbReference type="SAM" id="MobiDB-lite"/>
    </source>
</evidence>
<reference evidence="2" key="1">
    <citation type="journal article" date="2020" name="Stud. Mycol.">
        <title>101 Dothideomycetes genomes: a test case for predicting lifestyles and emergence of pathogens.</title>
        <authorList>
            <person name="Haridas S."/>
            <person name="Albert R."/>
            <person name="Binder M."/>
            <person name="Bloem J."/>
            <person name="Labutti K."/>
            <person name="Salamov A."/>
            <person name="Andreopoulos B."/>
            <person name="Baker S."/>
            <person name="Barry K."/>
            <person name="Bills G."/>
            <person name="Bluhm B."/>
            <person name="Cannon C."/>
            <person name="Castanera R."/>
            <person name="Culley D."/>
            <person name="Daum C."/>
            <person name="Ezra D."/>
            <person name="Gonzalez J."/>
            <person name="Henrissat B."/>
            <person name="Kuo A."/>
            <person name="Liang C."/>
            <person name="Lipzen A."/>
            <person name="Lutzoni F."/>
            <person name="Magnuson J."/>
            <person name="Mondo S."/>
            <person name="Nolan M."/>
            <person name="Ohm R."/>
            <person name="Pangilinan J."/>
            <person name="Park H.-J."/>
            <person name="Ramirez L."/>
            <person name="Alfaro M."/>
            <person name="Sun H."/>
            <person name="Tritt A."/>
            <person name="Yoshinaga Y."/>
            <person name="Zwiers L.-H."/>
            <person name="Turgeon B."/>
            <person name="Goodwin S."/>
            <person name="Spatafora J."/>
            <person name="Crous P."/>
            <person name="Grigoriev I."/>
        </authorList>
    </citation>
    <scope>NUCLEOTIDE SEQUENCE</scope>
    <source>
        <strain evidence="2">CBS 260.36</strain>
    </source>
</reference>
<protein>
    <submittedName>
        <fullName evidence="2">Uncharacterized protein</fullName>
    </submittedName>
</protein>
<gene>
    <name evidence="2" type="ORF">K461DRAFT_289715</name>
</gene>
<keyword evidence="3" id="KW-1185">Reference proteome</keyword>
<dbReference type="EMBL" id="ML996081">
    <property type="protein sequence ID" value="KAF2157395.1"/>
    <property type="molecule type" value="Genomic_DNA"/>
</dbReference>
<sequence>MQTLGWVHGSRRGGLFFFDLPLILAEEQLNEEYDLSNLARALYHHFNTASANNEADMWELGYVKKFVPAPTHDPELTANPTNNLRGRPDWRPVYPTWEQNDVPHNWKNPRLSDEETKAVQIRAEEAQRGARERKQRVQQFKKELKAETLVEE</sequence>
<name>A0A9P4MJQ8_9PEZI</name>
<organism evidence="2 3">
    <name type="scientific">Myriangium duriaei CBS 260.36</name>
    <dbReference type="NCBI Taxonomy" id="1168546"/>
    <lineage>
        <taxon>Eukaryota</taxon>
        <taxon>Fungi</taxon>
        <taxon>Dikarya</taxon>
        <taxon>Ascomycota</taxon>
        <taxon>Pezizomycotina</taxon>
        <taxon>Dothideomycetes</taxon>
        <taxon>Dothideomycetidae</taxon>
        <taxon>Myriangiales</taxon>
        <taxon>Myriangiaceae</taxon>
        <taxon>Myriangium</taxon>
    </lineage>
</organism>
<evidence type="ECO:0000313" key="2">
    <source>
        <dbReference type="EMBL" id="KAF2157395.1"/>
    </source>
</evidence>
<comment type="caution">
    <text evidence="2">The sequence shown here is derived from an EMBL/GenBank/DDBJ whole genome shotgun (WGS) entry which is preliminary data.</text>
</comment>
<proteinExistence type="predicted"/>
<feature type="region of interest" description="Disordered" evidence="1">
    <location>
        <begin position="69"/>
        <end position="92"/>
    </location>
</feature>
<dbReference type="Proteomes" id="UP000799439">
    <property type="component" value="Unassembled WGS sequence"/>
</dbReference>
<dbReference type="AlphaFoldDB" id="A0A9P4MJQ8"/>
<accession>A0A9P4MJQ8</accession>